<dbReference type="Proteomes" id="UP000594638">
    <property type="component" value="Unassembled WGS sequence"/>
</dbReference>
<keyword evidence="2" id="KW-1185">Reference proteome</keyword>
<evidence type="ECO:0000313" key="2">
    <source>
        <dbReference type="Proteomes" id="UP000594638"/>
    </source>
</evidence>
<sequence length="131" mass="14155">MLRFAAAPTATTSPTSAVTSLAHAAHSNIFYSSFSSLDSISVSAASLKLTSYRVKAMADTLSNPKLDSKSSVAGRRQALISLSDKNDLALLGRGLQDLGLDITLRDFIHMCLLLHSQSIYYTEEGTRELFL</sequence>
<evidence type="ECO:0000313" key="1">
    <source>
        <dbReference type="EMBL" id="CAA2962604.1"/>
    </source>
</evidence>
<gene>
    <name evidence="1" type="ORF">OLEA9_A010890</name>
</gene>
<dbReference type="EMBL" id="CACTIH010001160">
    <property type="protein sequence ID" value="CAA2962604.1"/>
    <property type="molecule type" value="Genomic_DNA"/>
</dbReference>
<dbReference type="AlphaFoldDB" id="A0A8S0QBX0"/>
<dbReference type="Gramene" id="OE9A010890T1">
    <property type="protein sequence ID" value="OE9A010890C1"/>
    <property type="gene ID" value="OE9A010890"/>
</dbReference>
<protein>
    <submittedName>
        <fullName evidence="1">Bifunctional purine biosynthesis</fullName>
    </submittedName>
</protein>
<name>A0A8S0QBX0_OLEEU</name>
<accession>A0A8S0QBX0</accession>
<organism evidence="1 2">
    <name type="scientific">Olea europaea subsp. europaea</name>
    <dbReference type="NCBI Taxonomy" id="158383"/>
    <lineage>
        <taxon>Eukaryota</taxon>
        <taxon>Viridiplantae</taxon>
        <taxon>Streptophyta</taxon>
        <taxon>Embryophyta</taxon>
        <taxon>Tracheophyta</taxon>
        <taxon>Spermatophyta</taxon>
        <taxon>Magnoliopsida</taxon>
        <taxon>eudicotyledons</taxon>
        <taxon>Gunneridae</taxon>
        <taxon>Pentapetalae</taxon>
        <taxon>asterids</taxon>
        <taxon>lamiids</taxon>
        <taxon>Lamiales</taxon>
        <taxon>Oleaceae</taxon>
        <taxon>Oleeae</taxon>
        <taxon>Olea</taxon>
    </lineage>
</organism>
<proteinExistence type="predicted"/>
<comment type="caution">
    <text evidence="1">The sequence shown here is derived from an EMBL/GenBank/DDBJ whole genome shotgun (WGS) entry which is preliminary data.</text>
</comment>
<reference evidence="1 2" key="1">
    <citation type="submission" date="2019-12" db="EMBL/GenBank/DDBJ databases">
        <authorList>
            <person name="Alioto T."/>
            <person name="Alioto T."/>
            <person name="Gomez Garrido J."/>
        </authorList>
    </citation>
    <scope>NUCLEOTIDE SEQUENCE [LARGE SCALE GENOMIC DNA]</scope>
</reference>